<dbReference type="GO" id="GO:0016020">
    <property type="term" value="C:membrane"/>
    <property type="evidence" value="ECO:0007669"/>
    <property type="project" value="InterPro"/>
</dbReference>
<evidence type="ECO:0000259" key="2">
    <source>
        <dbReference type="SMART" id="SM00900"/>
    </source>
</evidence>
<dbReference type="EMBL" id="FUWV01000013">
    <property type="protein sequence ID" value="SJZ83617.1"/>
    <property type="molecule type" value="Genomic_DNA"/>
</dbReference>
<dbReference type="GO" id="GO:0010181">
    <property type="term" value="F:FMN binding"/>
    <property type="evidence" value="ECO:0007669"/>
    <property type="project" value="InterPro"/>
</dbReference>
<accession>A0A1T4NX32</accession>
<dbReference type="Gene3D" id="3.90.1010.20">
    <property type="match status" value="1"/>
</dbReference>
<evidence type="ECO:0000313" key="4">
    <source>
        <dbReference type="Proteomes" id="UP000196365"/>
    </source>
</evidence>
<dbReference type="SMART" id="SM00900">
    <property type="entry name" value="FMN_bind"/>
    <property type="match status" value="1"/>
</dbReference>
<protein>
    <submittedName>
        <fullName evidence="3">FMN-binding domain-containing protein</fullName>
    </submittedName>
</protein>
<dbReference type="AlphaFoldDB" id="A0A1T4NX32"/>
<feature type="domain" description="FMN-binding" evidence="2">
    <location>
        <begin position="37"/>
        <end position="111"/>
    </location>
</feature>
<organism evidence="3 4">
    <name type="scientific">Garciella nitratireducens DSM 15102</name>
    <dbReference type="NCBI Taxonomy" id="1121911"/>
    <lineage>
        <taxon>Bacteria</taxon>
        <taxon>Bacillati</taxon>
        <taxon>Bacillota</taxon>
        <taxon>Clostridia</taxon>
        <taxon>Eubacteriales</taxon>
        <taxon>Eubacteriaceae</taxon>
        <taxon>Garciella</taxon>
    </lineage>
</organism>
<dbReference type="Proteomes" id="UP000196365">
    <property type="component" value="Unassembled WGS sequence"/>
</dbReference>
<dbReference type="InterPro" id="IPR007329">
    <property type="entry name" value="FMN-bd"/>
</dbReference>
<dbReference type="Pfam" id="PF04205">
    <property type="entry name" value="FMN_bind"/>
    <property type="match status" value="1"/>
</dbReference>
<dbReference type="RefSeq" id="WP_087679207.1">
    <property type="nucleotide sequence ID" value="NZ_FUWV01000013.1"/>
</dbReference>
<keyword evidence="1" id="KW-0732">Signal</keyword>
<dbReference type="PROSITE" id="PS51257">
    <property type="entry name" value="PROKAR_LIPOPROTEIN"/>
    <property type="match status" value="1"/>
</dbReference>
<evidence type="ECO:0000313" key="3">
    <source>
        <dbReference type="EMBL" id="SJZ83617.1"/>
    </source>
</evidence>
<feature type="signal peptide" evidence="1">
    <location>
        <begin position="1"/>
        <end position="18"/>
    </location>
</feature>
<keyword evidence="4" id="KW-1185">Reference proteome</keyword>
<feature type="chain" id="PRO_5039011088" evidence="1">
    <location>
        <begin position="19"/>
        <end position="111"/>
    </location>
</feature>
<name>A0A1T4NX32_9FIRM</name>
<sequence>MKKFLVVALSALMLVSVAACSSSGSEEDITLEGSAQGYGGEVTVTVVKNGDDIVSVEAVGENETEGVGSKAIEQLPKKIEEADSPDVDVISGATITSNAIIEAAKDALSKE</sequence>
<reference evidence="3 4" key="1">
    <citation type="submission" date="2017-02" db="EMBL/GenBank/DDBJ databases">
        <authorList>
            <person name="Peterson S.W."/>
        </authorList>
    </citation>
    <scope>NUCLEOTIDE SEQUENCE [LARGE SCALE GENOMIC DNA]</scope>
    <source>
        <strain evidence="3 4">DSM 15102</strain>
    </source>
</reference>
<dbReference type="OrthoDB" id="9806724at2"/>
<proteinExistence type="predicted"/>
<evidence type="ECO:0000256" key="1">
    <source>
        <dbReference type="SAM" id="SignalP"/>
    </source>
</evidence>
<gene>
    <name evidence="3" type="ORF">SAMN02745973_01833</name>
</gene>